<feature type="signal peptide" evidence="2">
    <location>
        <begin position="1"/>
        <end position="21"/>
    </location>
</feature>
<dbReference type="EMBL" id="JOWA01000077">
    <property type="protein sequence ID" value="KEZ45524.1"/>
    <property type="molecule type" value="Genomic_DNA"/>
</dbReference>
<organism evidence="3 4">
    <name type="scientific">Pseudallescheria apiosperma</name>
    <name type="common">Scedosporium apiospermum</name>
    <dbReference type="NCBI Taxonomy" id="563466"/>
    <lineage>
        <taxon>Eukaryota</taxon>
        <taxon>Fungi</taxon>
        <taxon>Dikarya</taxon>
        <taxon>Ascomycota</taxon>
        <taxon>Pezizomycotina</taxon>
        <taxon>Sordariomycetes</taxon>
        <taxon>Hypocreomycetidae</taxon>
        <taxon>Microascales</taxon>
        <taxon>Microascaceae</taxon>
        <taxon>Scedosporium</taxon>
    </lineage>
</organism>
<evidence type="ECO:0000313" key="3">
    <source>
        <dbReference type="EMBL" id="KEZ45524.1"/>
    </source>
</evidence>
<comment type="caution">
    <text evidence="3">The sequence shown here is derived from an EMBL/GenBank/DDBJ whole genome shotgun (WGS) entry which is preliminary data.</text>
</comment>
<dbReference type="VEuPathDB" id="FungiDB:SAPIO_CDS1852"/>
<dbReference type="InterPro" id="IPR008979">
    <property type="entry name" value="Galactose-bd-like_sf"/>
</dbReference>
<protein>
    <recommendedName>
        <fullName evidence="5">CBM-cenC domain-containing protein</fullName>
    </recommendedName>
</protein>
<keyword evidence="2" id="KW-0732">Signal</keyword>
<dbReference type="HOGENOM" id="CLU_725946_0_0_1"/>
<evidence type="ECO:0000313" key="4">
    <source>
        <dbReference type="Proteomes" id="UP000028545"/>
    </source>
</evidence>
<evidence type="ECO:0000256" key="2">
    <source>
        <dbReference type="SAM" id="SignalP"/>
    </source>
</evidence>
<feature type="chain" id="PRO_5001775734" description="CBM-cenC domain-containing protein" evidence="2">
    <location>
        <begin position="22"/>
        <end position="381"/>
    </location>
</feature>
<proteinExistence type="predicted"/>
<reference evidence="3 4" key="1">
    <citation type="journal article" date="2014" name="Genome Announc.">
        <title>Draft genome sequence of the pathogenic fungus Scedosporium apiospermum.</title>
        <authorList>
            <person name="Vandeputte P."/>
            <person name="Ghamrawi S."/>
            <person name="Rechenmann M."/>
            <person name="Iltis A."/>
            <person name="Giraud S."/>
            <person name="Fleury M."/>
            <person name="Thornton C."/>
            <person name="Delhaes L."/>
            <person name="Meyer W."/>
            <person name="Papon N."/>
            <person name="Bouchara J.P."/>
        </authorList>
    </citation>
    <scope>NUCLEOTIDE SEQUENCE [LARGE SCALE GENOMIC DNA]</scope>
    <source>
        <strain evidence="3 4">IHEM 14462</strain>
    </source>
</reference>
<dbReference type="AlphaFoldDB" id="A0A084GDW2"/>
<dbReference type="GeneID" id="27720924"/>
<feature type="region of interest" description="Disordered" evidence="1">
    <location>
        <begin position="203"/>
        <end position="223"/>
    </location>
</feature>
<dbReference type="RefSeq" id="XP_016645323.1">
    <property type="nucleotide sequence ID" value="XM_016785026.1"/>
</dbReference>
<dbReference type="SUPFAM" id="SSF49785">
    <property type="entry name" value="Galactose-binding domain-like"/>
    <property type="match status" value="1"/>
</dbReference>
<dbReference type="KEGG" id="sapo:SAPIO_CDS1852"/>
<name>A0A084GDW2_PSEDA</name>
<sequence>MGLRRLVVAALSATAFVGTHAAIVPRCETEPPTTTATTTTPEPTPPVCTNFIENYSFEDGGTGWIIATGAVKAGDVSIPAQHEDNYVELKLHRWATWGYIRQTLTPLEVGKSYKLKFYYGLGQTQQVNVPGCKISIRLSSAGVGAEIPLAFQTPGVYTEVERTLVPTVANPLFEVWALCNPALPADIDVLLDNFSIVEDPCVDEPTPTETPTTSSAPATSTTAAPACTNRILNPSFEDGVDGKDHWTLPPGAWVQGIDGAQTAYDGNGYMFVTLPSGWTAAFTQTLSDVEIGETYTLELHYALGTFQNFAISKCTFTVYLDGVQLGATISPTPGPVSQWISVVRTLTPVNATPVLSVSSTCNGGQVNFMFDAFSLVEEACT</sequence>
<evidence type="ECO:0000256" key="1">
    <source>
        <dbReference type="SAM" id="MobiDB-lite"/>
    </source>
</evidence>
<dbReference type="Gene3D" id="2.60.120.260">
    <property type="entry name" value="Galactose-binding domain-like"/>
    <property type="match status" value="2"/>
</dbReference>
<evidence type="ECO:0008006" key="5">
    <source>
        <dbReference type="Google" id="ProtNLM"/>
    </source>
</evidence>
<dbReference type="Proteomes" id="UP000028545">
    <property type="component" value="Unassembled WGS sequence"/>
</dbReference>
<accession>A0A084GDW2</accession>
<dbReference type="OrthoDB" id="5241242at2759"/>
<keyword evidence="4" id="KW-1185">Reference proteome</keyword>
<feature type="compositionally biased region" description="Low complexity" evidence="1">
    <location>
        <begin position="204"/>
        <end position="223"/>
    </location>
</feature>
<gene>
    <name evidence="3" type="ORF">SAPIO_CDS1852</name>
</gene>